<evidence type="ECO:0000313" key="1">
    <source>
        <dbReference type="EMBL" id="KAI5671889.1"/>
    </source>
</evidence>
<sequence length="120" mass="13837">MVTYFSRGIYIESKQSTIKAHLGSREPSVEPRALIPPVIPRTHPLEMKCFHKISCIQAINFLKCSGAAGKSKRIKTHWRCHNNRTFKSETLNRVIGHKFGHPIVNTNRKRKEHCTNVRFS</sequence>
<reference evidence="2" key="1">
    <citation type="journal article" date="2023" name="Nat. Plants">
        <title>Single-cell RNA sequencing provides a high-resolution roadmap for understanding the multicellular compartmentation of specialized metabolism.</title>
        <authorList>
            <person name="Sun S."/>
            <person name="Shen X."/>
            <person name="Li Y."/>
            <person name="Li Y."/>
            <person name="Wang S."/>
            <person name="Li R."/>
            <person name="Zhang H."/>
            <person name="Shen G."/>
            <person name="Guo B."/>
            <person name="Wei J."/>
            <person name="Xu J."/>
            <person name="St-Pierre B."/>
            <person name="Chen S."/>
            <person name="Sun C."/>
        </authorList>
    </citation>
    <scope>NUCLEOTIDE SEQUENCE [LARGE SCALE GENOMIC DNA]</scope>
</reference>
<protein>
    <submittedName>
        <fullName evidence="1">Uncharacterized protein</fullName>
    </submittedName>
</protein>
<dbReference type="Proteomes" id="UP001060085">
    <property type="component" value="Linkage Group LG03"/>
</dbReference>
<comment type="caution">
    <text evidence="1">The sequence shown here is derived from an EMBL/GenBank/DDBJ whole genome shotgun (WGS) entry which is preliminary data.</text>
</comment>
<evidence type="ECO:0000313" key="2">
    <source>
        <dbReference type="Proteomes" id="UP001060085"/>
    </source>
</evidence>
<dbReference type="EMBL" id="CM044703">
    <property type="protein sequence ID" value="KAI5671889.1"/>
    <property type="molecule type" value="Genomic_DNA"/>
</dbReference>
<keyword evidence="2" id="KW-1185">Reference proteome</keyword>
<accession>A0ACC0BGZ6</accession>
<name>A0ACC0BGZ6_CATRO</name>
<gene>
    <name evidence="1" type="ORF">M9H77_12253</name>
</gene>
<proteinExistence type="predicted"/>
<organism evidence="1 2">
    <name type="scientific">Catharanthus roseus</name>
    <name type="common">Madagascar periwinkle</name>
    <name type="synonym">Vinca rosea</name>
    <dbReference type="NCBI Taxonomy" id="4058"/>
    <lineage>
        <taxon>Eukaryota</taxon>
        <taxon>Viridiplantae</taxon>
        <taxon>Streptophyta</taxon>
        <taxon>Embryophyta</taxon>
        <taxon>Tracheophyta</taxon>
        <taxon>Spermatophyta</taxon>
        <taxon>Magnoliopsida</taxon>
        <taxon>eudicotyledons</taxon>
        <taxon>Gunneridae</taxon>
        <taxon>Pentapetalae</taxon>
        <taxon>asterids</taxon>
        <taxon>lamiids</taxon>
        <taxon>Gentianales</taxon>
        <taxon>Apocynaceae</taxon>
        <taxon>Rauvolfioideae</taxon>
        <taxon>Vinceae</taxon>
        <taxon>Catharanthinae</taxon>
        <taxon>Catharanthus</taxon>
    </lineage>
</organism>